<reference evidence="1" key="1">
    <citation type="submission" date="2022-07" db="EMBL/GenBank/DDBJ databases">
        <title>Genome Sequence of Lecanicillium saksenae.</title>
        <authorList>
            <person name="Buettner E."/>
        </authorList>
    </citation>
    <scope>NUCLEOTIDE SEQUENCE</scope>
    <source>
        <strain evidence="1">VT-O1</strain>
    </source>
</reference>
<keyword evidence="2" id="KW-1185">Reference proteome</keyword>
<sequence length="547" mass="62175">MAQASLLSTQATLVDTLNLLLGWLEKAIGDVLLRLYNRESSIVLNGARLITLSFALLAVFSFIGRDSSPRVDGAPFEGYRSVFEPTFWLRGRFTTGGYSIIENGYKKFNNIPFVIRRYDTDITILPIKYLDELRLVPKSKLNGKIAQVKNLVPKWTGIESILDSDLHANVLNAKLNPNLLKYVDIAHGELQYGWSIDVPQPEAWKLVDIQQPIRMLVARMSAKVFMGVLASREEEWLTTSINFTYDLFQTAFTMRMFPPWLHPIVAIFVAARWRIRKHLQVAEKMITGFAQQRDSAIKNGEEPEDTLLGWMMDNATETERAIPDMAVRQCVLTLASIHTTAMSVSNLLFDLCTYPEWFSVLRHEIDEVIKVHGKIGESPLNAKLWLAKLEKMDSLIVESQRVNPPVLLSPQRIALVPLTLKDGTKIPAGAKVAWASYHHANDPRTIGRPEKFDPMRSYRKRHLNNGANATKFIAGQTDINSLSFGYGNQSCPGRYFAVSEIKMILMRLLVEFEFRLPEGKARPKTMYVDENVYIDPKAKLIIKRRHN</sequence>
<comment type="caution">
    <text evidence="1">The sequence shown here is derived from an EMBL/GenBank/DDBJ whole genome shotgun (WGS) entry which is preliminary data.</text>
</comment>
<dbReference type="Proteomes" id="UP001148737">
    <property type="component" value="Unassembled WGS sequence"/>
</dbReference>
<name>A0ACC1QVX3_9HYPO</name>
<accession>A0ACC1QVX3</accession>
<gene>
    <name evidence="1" type="ORF">NLG97_g4803</name>
</gene>
<proteinExistence type="predicted"/>
<dbReference type="EMBL" id="JANAKD010000499">
    <property type="protein sequence ID" value="KAJ3493328.1"/>
    <property type="molecule type" value="Genomic_DNA"/>
</dbReference>
<evidence type="ECO:0000313" key="1">
    <source>
        <dbReference type="EMBL" id="KAJ3493328.1"/>
    </source>
</evidence>
<organism evidence="1 2">
    <name type="scientific">Lecanicillium saksenae</name>
    <dbReference type="NCBI Taxonomy" id="468837"/>
    <lineage>
        <taxon>Eukaryota</taxon>
        <taxon>Fungi</taxon>
        <taxon>Dikarya</taxon>
        <taxon>Ascomycota</taxon>
        <taxon>Pezizomycotina</taxon>
        <taxon>Sordariomycetes</taxon>
        <taxon>Hypocreomycetidae</taxon>
        <taxon>Hypocreales</taxon>
        <taxon>Cordycipitaceae</taxon>
        <taxon>Lecanicillium</taxon>
    </lineage>
</organism>
<evidence type="ECO:0000313" key="2">
    <source>
        <dbReference type="Proteomes" id="UP001148737"/>
    </source>
</evidence>
<protein>
    <submittedName>
        <fullName evidence="1">Uncharacterized protein</fullName>
    </submittedName>
</protein>